<dbReference type="GO" id="GO:0030288">
    <property type="term" value="C:outer membrane-bounded periplasmic space"/>
    <property type="evidence" value="ECO:0007669"/>
    <property type="project" value="InterPro"/>
</dbReference>
<accession>A0A644WWU2</accession>
<dbReference type="PIRSF" id="PIRSF006470">
    <property type="entry name" value="DctB"/>
    <property type="match status" value="1"/>
</dbReference>
<dbReference type="CDD" id="cd13671">
    <property type="entry name" value="PBP2_TRAP_SBP_like_3"/>
    <property type="match status" value="1"/>
</dbReference>
<evidence type="ECO:0000256" key="1">
    <source>
        <dbReference type="ARBA" id="ARBA00022729"/>
    </source>
</evidence>
<name>A0A644WWU2_9ZZZZ</name>
<evidence type="ECO:0000313" key="2">
    <source>
        <dbReference type="EMBL" id="MPM06504.1"/>
    </source>
</evidence>
<dbReference type="InterPro" id="IPR004682">
    <property type="entry name" value="TRAP_DctP"/>
</dbReference>
<dbReference type="EMBL" id="VSSQ01001235">
    <property type="protein sequence ID" value="MPM06504.1"/>
    <property type="molecule type" value="Genomic_DNA"/>
</dbReference>
<dbReference type="GO" id="GO:0055085">
    <property type="term" value="P:transmembrane transport"/>
    <property type="evidence" value="ECO:0007669"/>
    <property type="project" value="InterPro"/>
</dbReference>
<organism evidence="2">
    <name type="scientific">bioreactor metagenome</name>
    <dbReference type="NCBI Taxonomy" id="1076179"/>
    <lineage>
        <taxon>unclassified sequences</taxon>
        <taxon>metagenomes</taxon>
        <taxon>ecological metagenomes</taxon>
    </lineage>
</organism>
<dbReference type="GO" id="GO:0030246">
    <property type="term" value="F:carbohydrate binding"/>
    <property type="evidence" value="ECO:0007669"/>
    <property type="project" value="TreeGrafter"/>
</dbReference>
<gene>
    <name evidence="2" type="ORF">SDC9_52805</name>
</gene>
<protein>
    <submittedName>
        <fullName evidence="2">Solute-binding protein</fullName>
    </submittedName>
</protein>
<comment type="caution">
    <text evidence="2">The sequence shown here is derived from an EMBL/GenBank/DDBJ whole genome shotgun (WGS) entry which is preliminary data.</text>
</comment>
<dbReference type="Pfam" id="PF03480">
    <property type="entry name" value="DctP"/>
    <property type="match status" value="1"/>
</dbReference>
<reference evidence="2" key="1">
    <citation type="submission" date="2019-08" db="EMBL/GenBank/DDBJ databases">
        <authorList>
            <person name="Kucharzyk K."/>
            <person name="Murdoch R.W."/>
            <person name="Higgins S."/>
            <person name="Loffler F."/>
        </authorList>
    </citation>
    <scope>NUCLEOTIDE SEQUENCE</scope>
</reference>
<dbReference type="PANTHER" id="PTHR33376:SF2">
    <property type="entry name" value="DICARBOXYLATE-BINDING PERIPLASMIC PROTEIN"/>
    <property type="match status" value="1"/>
</dbReference>
<dbReference type="InterPro" id="IPR038404">
    <property type="entry name" value="TRAP_DctP_sf"/>
</dbReference>
<dbReference type="Gene3D" id="3.40.190.170">
    <property type="entry name" value="Bacterial extracellular solute-binding protein, family 7"/>
    <property type="match status" value="1"/>
</dbReference>
<dbReference type="NCBIfam" id="NF037995">
    <property type="entry name" value="TRAP_S1"/>
    <property type="match status" value="1"/>
</dbReference>
<dbReference type="PROSITE" id="PS51257">
    <property type="entry name" value="PROKAR_LIPOPROTEIN"/>
    <property type="match status" value="1"/>
</dbReference>
<proteinExistence type="predicted"/>
<dbReference type="NCBIfam" id="TIGR00787">
    <property type="entry name" value="dctP"/>
    <property type="match status" value="1"/>
</dbReference>
<sequence length="329" mass="37601">MKKVLLVALLLVCIFLACRKEEPSHPELVLRYADNQSTGYPTVEAAKYMAELVKERTGGKIEIRIYPDSVLGSENSVMEQMTYGGIDMSRFSLGTLSRFFPELWTLQLPYLYTDSEHMWRVLDGDIGDMYLREMSGKGIIGLAWYDAGARSFYTRTPISSFASLQDLTIRVQENDMMSRTIELLGAEAVQIPYGDVYSALQKLRIDGAENNLPSYVFMDHNQAAPYFYQDEHFRLPEVVMISADAQKKVSAIDPGFVEIIEACARESGVYERKLWQEEENRAYEKAVQSGVTFIIPSDEDMFALKQAMEPLYHELGQKEREIVERIRDT</sequence>
<dbReference type="PANTHER" id="PTHR33376">
    <property type="match status" value="1"/>
</dbReference>
<dbReference type="AlphaFoldDB" id="A0A644WWU2"/>
<keyword evidence="1" id="KW-0732">Signal</keyword>
<dbReference type="InterPro" id="IPR018389">
    <property type="entry name" value="DctP_fam"/>
</dbReference>